<dbReference type="AlphaFoldDB" id="A0ABD0VAM1"/>
<dbReference type="EMBL" id="JANQDX010000006">
    <property type="protein sequence ID" value="KAL0922030.1"/>
    <property type="molecule type" value="Genomic_DNA"/>
</dbReference>
<name>A0ABD0VAM1_DENTH</name>
<comment type="caution">
    <text evidence="1">The sequence shown here is derived from an EMBL/GenBank/DDBJ whole genome shotgun (WGS) entry which is preliminary data.</text>
</comment>
<sequence>MIQQNFDVTWRFGNGPVECQGSAAASRGFSSGLGFSGLYVRVFRFDDLHFWINRFLQQLQVLLLELEEIPPLQVLFFGERERGRRRICKAVILGKDLCFMESLAELTDELITIPVLHEV</sequence>
<protein>
    <submittedName>
        <fullName evidence="1">Uncharacterized protein</fullName>
    </submittedName>
</protein>
<proteinExistence type="predicted"/>
<accession>A0ABD0VAM1</accession>
<gene>
    <name evidence="1" type="ORF">M5K25_005989</name>
</gene>
<reference evidence="1 2" key="1">
    <citation type="journal article" date="2024" name="Plant Biotechnol. J.">
        <title>Dendrobium thyrsiflorum genome and its molecular insights into genes involved in important horticultural traits.</title>
        <authorList>
            <person name="Chen B."/>
            <person name="Wang J.Y."/>
            <person name="Zheng P.J."/>
            <person name="Li K.L."/>
            <person name="Liang Y.M."/>
            <person name="Chen X.F."/>
            <person name="Zhang C."/>
            <person name="Zhao X."/>
            <person name="He X."/>
            <person name="Zhang G.Q."/>
            <person name="Liu Z.J."/>
            <person name="Xu Q."/>
        </authorList>
    </citation>
    <scope>NUCLEOTIDE SEQUENCE [LARGE SCALE GENOMIC DNA]</scope>
    <source>
        <strain evidence="1">GZMU011</strain>
    </source>
</reference>
<keyword evidence="2" id="KW-1185">Reference proteome</keyword>
<dbReference type="Proteomes" id="UP001552299">
    <property type="component" value="Unassembled WGS sequence"/>
</dbReference>
<evidence type="ECO:0000313" key="2">
    <source>
        <dbReference type="Proteomes" id="UP001552299"/>
    </source>
</evidence>
<organism evidence="1 2">
    <name type="scientific">Dendrobium thyrsiflorum</name>
    <name type="common">Pinecone-like raceme dendrobium</name>
    <name type="synonym">Orchid</name>
    <dbReference type="NCBI Taxonomy" id="117978"/>
    <lineage>
        <taxon>Eukaryota</taxon>
        <taxon>Viridiplantae</taxon>
        <taxon>Streptophyta</taxon>
        <taxon>Embryophyta</taxon>
        <taxon>Tracheophyta</taxon>
        <taxon>Spermatophyta</taxon>
        <taxon>Magnoliopsida</taxon>
        <taxon>Liliopsida</taxon>
        <taxon>Asparagales</taxon>
        <taxon>Orchidaceae</taxon>
        <taxon>Epidendroideae</taxon>
        <taxon>Malaxideae</taxon>
        <taxon>Dendrobiinae</taxon>
        <taxon>Dendrobium</taxon>
    </lineage>
</organism>
<evidence type="ECO:0000313" key="1">
    <source>
        <dbReference type="EMBL" id="KAL0922030.1"/>
    </source>
</evidence>